<protein>
    <submittedName>
        <fullName evidence="1">SFRICE_000644</fullName>
    </submittedName>
</protein>
<gene>
    <name evidence="1" type="ORF">SFRICE_000644</name>
</gene>
<reference evidence="1" key="1">
    <citation type="submission" date="2016-07" db="EMBL/GenBank/DDBJ databases">
        <authorList>
            <person name="Bretaudeau A."/>
        </authorList>
    </citation>
    <scope>NUCLEOTIDE SEQUENCE</scope>
    <source>
        <strain evidence="1">Rice</strain>
        <tissue evidence="1">Whole body</tissue>
    </source>
</reference>
<name>A0A2H1W4J9_SPOFR</name>
<sequence>MTSPALGEARGSVRLLLTEDYPVPTPAFRTGAPVRNLRVVGELGIRKIRKSCFVREWKPLHVPRLRNQPPHQLYSFDYQIDISSKVWESHASARMGRLDRSDTTASPKTDVKQRLPCVLLCMILEMRIFLAQLQTAVYKEFRSLGVLSFKCWRAMVRHEMAGSTGVIPRPHRKPTLLLLSVP</sequence>
<evidence type="ECO:0000313" key="1">
    <source>
        <dbReference type="EMBL" id="SOQ47968.1"/>
    </source>
</evidence>
<proteinExistence type="predicted"/>
<dbReference type="EMBL" id="ODYU01006276">
    <property type="protein sequence ID" value="SOQ47968.1"/>
    <property type="molecule type" value="Genomic_DNA"/>
</dbReference>
<accession>A0A2H1W4J9</accession>
<dbReference type="AlphaFoldDB" id="A0A2H1W4J9"/>
<organism evidence="1">
    <name type="scientific">Spodoptera frugiperda</name>
    <name type="common">Fall armyworm</name>
    <dbReference type="NCBI Taxonomy" id="7108"/>
    <lineage>
        <taxon>Eukaryota</taxon>
        <taxon>Metazoa</taxon>
        <taxon>Ecdysozoa</taxon>
        <taxon>Arthropoda</taxon>
        <taxon>Hexapoda</taxon>
        <taxon>Insecta</taxon>
        <taxon>Pterygota</taxon>
        <taxon>Neoptera</taxon>
        <taxon>Endopterygota</taxon>
        <taxon>Lepidoptera</taxon>
        <taxon>Glossata</taxon>
        <taxon>Ditrysia</taxon>
        <taxon>Noctuoidea</taxon>
        <taxon>Noctuidae</taxon>
        <taxon>Amphipyrinae</taxon>
        <taxon>Spodoptera</taxon>
    </lineage>
</organism>